<sequence>MNAEHTNLKDRVKKNTRNLAIWTFAWVITVALVSFGAKFLWDFNETISIAAIILNLITGIGLILANRRYIMELDELQRKIFMDAMAMALGVAVVGGLAYSMMDITNIIKGDAEISIVVMMIGITYMVSIIIGNFRYK</sequence>
<protein>
    <submittedName>
        <fullName evidence="2">Uncharacterized protein</fullName>
    </submittedName>
</protein>
<evidence type="ECO:0000256" key="1">
    <source>
        <dbReference type="SAM" id="Phobius"/>
    </source>
</evidence>
<gene>
    <name evidence="2" type="ORF">DCC35_14050</name>
</gene>
<evidence type="ECO:0000313" key="2">
    <source>
        <dbReference type="EMBL" id="QCK15788.1"/>
    </source>
</evidence>
<keyword evidence="1" id="KW-0812">Transmembrane</keyword>
<evidence type="ECO:0000313" key="3">
    <source>
        <dbReference type="Proteomes" id="UP000298616"/>
    </source>
</evidence>
<keyword evidence="1" id="KW-1133">Transmembrane helix</keyword>
<feature type="transmembrane region" description="Helical" evidence="1">
    <location>
        <begin position="85"/>
        <end position="102"/>
    </location>
</feature>
<name>A0A4D7K916_9BACT</name>
<dbReference type="OrthoDB" id="1551090at2"/>
<dbReference type="EMBL" id="CP028923">
    <property type="protein sequence ID" value="QCK15788.1"/>
    <property type="molecule type" value="Genomic_DNA"/>
</dbReference>
<proteinExistence type="predicted"/>
<accession>A0A4D7K916</accession>
<feature type="transmembrane region" description="Helical" evidence="1">
    <location>
        <begin position="114"/>
        <end position="134"/>
    </location>
</feature>
<organism evidence="2 3">
    <name type="scientific">Mangrovivirga cuniculi</name>
    <dbReference type="NCBI Taxonomy" id="2715131"/>
    <lineage>
        <taxon>Bacteria</taxon>
        <taxon>Pseudomonadati</taxon>
        <taxon>Bacteroidota</taxon>
        <taxon>Cytophagia</taxon>
        <taxon>Cytophagales</taxon>
        <taxon>Mangrovivirgaceae</taxon>
        <taxon>Mangrovivirga</taxon>
    </lineage>
</organism>
<dbReference type="KEGG" id="fpf:DCC35_14050"/>
<feature type="transmembrane region" description="Helical" evidence="1">
    <location>
        <begin position="21"/>
        <end position="41"/>
    </location>
</feature>
<dbReference type="AlphaFoldDB" id="A0A4D7K916"/>
<dbReference type="Proteomes" id="UP000298616">
    <property type="component" value="Chromosome"/>
</dbReference>
<reference evidence="2 3" key="1">
    <citation type="submission" date="2018-04" db="EMBL/GenBank/DDBJ databases">
        <title>Complete genome uncultured novel isolate.</title>
        <authorList>
            <person name="Merlino G."/>
        </authorList>
    </citation>
    <scope>NUCLEOTIDE SEQUENCE [LARGE SCALE GENOMIC DNA]</scope>
    <source>
        <strain evidence="3">R1DC9</strain>
    </source>
</reference>
<keyword evidence="3" id="KW-1185">Reference proteome</keyword>
<dbReference type="RefSeq" id="WP_137091384.1">
    <property type="nucleotide sequence ID" value="NZ_CP028923.1"/>
</dbReference>
<keyword evidence="1" id="KW-0472">Membrane</keyword>
<feature type="transmembrane region" description="Helical" evidence="1">
    <location>
        <begin position="47"/>
        <end position="65"/>
    </location>
</feature>